<evidence type="ECO:0000256" key="2">
    <source>
        <dbReference type="ARBA" id="ARBA00004709"/>
    </source>
</evidence>
<feature type="binding site" evidence="7">
    <location>
        <position position="44"/>
    </location>
    <ligand>
        <name>a divalent metal cation</name>
        <dbReference type="ChEBI" id="CHEBI:60240"/>
    </ligand>
</feature>
<evidence type="ECO:0000256" key="1">
    <source>
        <dbReference type="ARBA" id="ARBA00000200"/>
    </source>
</evidence>
<comment type="caution">
    <text evidence="7">Lacks conserved residue(s) required for the propagation of feature annotation.</text>
</comment>
<dbReference type="UniPathway" id="UPA00056">
    <property type="reaction ID" value="UER00095"/>
</dbReference>
<dbReference type="Gene3D" id="3.30.1330.50">
    <property type="entry name" value="2-C-methyl-D-erythritol 2,4-cyclodiphosphate synthase"/>
    <property type="match status" value="1"/>
</dbReference>
<evidence type="ECO:0000256" key="4">
    <source>
        <dbReference type="ARBA" id="ARBA00022723"/>
    </source>
</evidence>
<evidence type="ECO:0000259" key="9">
    <source>
        <dbReference type="Pfam" id="PF02542"/>
    </source>
</evidence>
<name>A0A7C2VAP0_9AQUI</name>
<dbReference type="PANTHER" id="PTHR43181:SF1">
    <property type="entry name" value="2-C-METHYL-D-ERYTHRITOL 2,4-CYCLODIPHOSPHATE SYNTHASE, CHLOROPLASTIC"/>
    <property type="match status" value="1"/>
</dbReference>
<keyword evidence="6 7" id="KW-0456">Lyase</keyword>
<dbReference type="GO" id="GO:0008685">
    <property type="term" value="F:2-C-methyl-D-erythritol 2,4-cyclodiphosphate synthase activity"/>
    <property type="evidence" value="ECO:0007669"/>
    <property type="project" value="UniProtKB-UniRule"/>
</dbReference>
<comment type="subunit">
    <text evidence="7">Homotrimer.</text>
</comment>
<dbReference type="FunFam" id="3.30.1330.50:FF:000003">
    <property type="entry name" value="2-C-methyl-D-erythritol 2,4-cyclodiphosphate synthase"/>
    <property type="match status" value="1"/>
</dbReference>
<feature type="binding site" evidence="7">
    <location>
        <position position="12"/>
    </location>
    <ligand>
        <name>a divalent metal cation</name>
        <dbReference type="ChEBI" id="CHEBI:60240"/>
    </ligand>
</feature>
<dbReference type="InterPro" id="IPR020555">
    <property type="entry name" value="MECDP_synthase_CS"/>
</dbReference>
<dbReference type="EMBL" id="DSFP01000056">
    <property type="protein sequence ID" value="HEW46279.1"/>
    <property type="molecule type" value="Genomic_DNA"/>
</dbReference>
<comment type="catalytic activity">
    <reaction evidence="1 7 8">
        <text>4-CDP-2-C-methyl-D-erythritol 2-phosphate = 2-C-methyl-D-erythritol 2,4-cyclic diphosphate + CMP</text>
        <dbReference type="Rhea" id="RHEA:23864"/>
        <dbReference type="ChEBI" id="CHEBI:57919"/>
        <dbReference type="ChEBI" id="CHEBI:58483"/>
        <dbReference type="ChEBI" id="CHEBI:60377"/>
        <dbReference type="EC" id="4.6.1.12"/>
    </reaction>
</comment>
<accession>A0A7C2VAP0</accession>
<feature type="binding site" evidence="7">
    <location>
        <begin position="63"/>
        <end position="67"/>
    </location>
    <ligand>
        <name>4-CDP-2-C-methyl-D-erythritol 2-phosphate</name>
        <dbReference type="ChEBI" id="CHEBI:57919"/>
    </ligand>
</feature>
<evidence type="ECO:0000313" key="10">
    <source>
        <dbReference type="EMBL" id="HEW46279.1"/>
    </source>
</evidence>
<feature type="binding site" evidence="7">
    <location>
        <begin position="10"/>
        <end position="12"/>
    </location>
    <ligand>
        <name>4-CDP-2-C-methyl-D-erythritol 2-phosphate</name>
        <dbReference type="ChEBI" id="CHEBI:57919"/>
    </ligand>
</feature>
<comment type="caution">
    <text evidence="10">The sequence shown here is derived from an EMBL/GenBank/DDBJ whole genome shotgun (WGS) entry which is preliminary data.</text>
</comment>
<dbReference type="GO" id="GO:0016114">
    <property type="term" value="P:terpenoid biosynthetic process"/>
    <property type="evidence" value="ECO:0007669"/>
    <property type="project" value="InterPro"/>
</dbReference>
<dbReference type="SUPFAM" id="SSF69765">
    <property type="entry name" value="IpsF-like"/>
    <property type="match status" value="1"/>
</dbReference>
<feature type="domain" description="2-C-methyl-D-erythritol 2,4-cyclodiphosphate synthase" evidence="9">
    <location>
        <begin position="3"/>
        <end position="153"/>
    </location>
</feature>
<dbReference type="HAMAP" id="MF_00107">
    <property type="entry name" value="IspF"/>
    <property type="match status" value="1"/>
</dbReference>
<sequence>MKLRIGLGFDSHAFEEGKPLKLGGLLIDFPKGLRGHSDGDALLHAITDALLGAIGEPDIGELFSDKDPRWKGVSSEVFLNEALRRAKEKGYKILNIDCVIVADEPKIAPHKEAIKESLSRLLDLPKDSISIKGKSQEGFCKEEGLACFCTILLIHEG</sequence>
<dbReference type="InterPro" id="IPR003526">
    <property type="entry name" value="MECDP_synthase"/>
</dbReference>
<organism evidence="10">
    <name type="scientific">Hydrogenobacter sp</name>
    <dbReference type="NCBI Taxonomy" id="2152829"/>
    <lineage>
        <taxon>Bacteria</taxon>
        <taxon>Pseudomonadati</taxon>
        <taxon>Aquificota</taxon>
        <taxon>Aquificia</taxon>
        <taxon>Aquificales</taxon>
        <taxon>Aquificaceae</taxon>
        <taxon>Hydrogenobacter</taxon>
    </lineage>
</organism>
<feature type="binding site" evidence="7">
    <location>
        <begin position="36"/>
        <end position="37"/>
    </location>
    <ligand>
        <name>4-CDP-2-C-methyl-D-erythritol 2-phosphate</name>
        <dbReference type="ChEBI" id="CHEBI:57919"/>
    </ligand>
</feature>
<comment type="function">
    <text evidence="7">Involved in the biosynthesis of isopentenyl diphosphate (IPP) and dimethylallyl diphosphate (DMAPP), two major building blocks of isoprenoid compounds. Catalyzes the conversion of 4-diphosphocytidyl-2-C-methyl-D-erythritol 2-phosphate (CDP-ME2P) to 2-C-methyl-D-erythritol 2,4-cyclodiphosphate (ME-CPP) with a corresponding release of cytidine 5-monophosphate (CMP).</text>
</comment>
<evidence type="ECO:0000256" key="7">
    <source>
        <dbReference type="HAMAP-Rule" id="MF_00107"/>
    </source>
</evidence>
<comment type="similarity">
    <text evidence="7 8">Belongs to the IspF family.</text>
</comment>
<proteinExistence type="inferred from homology"/>
<keyword evidence="4 7" id="KW-0479">Metal-binding</keyword>
<evidence type="ECO:0000256" key="5">
    <source>
        <dbReference type="ARBA" id="ARBA00023229"/>
    </source>
</evidence>
<evidence type="ECO:0000256" key="6">
    <source>
        <dbReference type="ARBA" id="ARBA00023239"/>
    </source>
</evidence>
<evidence type="ECO:0000256" key="3">
    <source>
        <dbReference type="ARBA" id="ARBA00012579"/>
    </source>
</evidence>
<evidence type="ECO:0000256" key="8">
    <source>
        <dbReference type="RuleBase" id="RU004395"/>
    </source>
</evidence>
<keyword evidence="5 7" id="KW-0414">Isoprene biosynthesis</keyword>
<reference evidence="10" key="1">
    <citation type="journal article" date="2020" name="mSystems">
        <title>Genome- and Community-Level Interaction Insights into Carbon Utilization and Element Cycling Functions of Hydrothermarchaeota in Hydrothermal Sediment.</title>
        <authorList>
            <person name="Zhou Z."/>
            <person name="Liu Y."/>
            <person name="Xu W."/>
            <person name="Pan J."/>
            <person name="Luo Z.H."/>
            <person name="Li M."/>
        </authorList>
    </citation>
    <scope>NUCLEOTIDE SEQUENCE [LARGE SCALE GENOMIC DNA]</scope>
    <source>
        <strain evidence="10">SpSt-132</strain>
    </source>
</reference>
<feature type="binding site" evidence="7">
    <location>
        <position position="10"/>
    </location>
    <ligand>
        <name>a divalent metal cation</name>
        <dbReference type="ChEBI" id="CHEBI:60240"/>
    </ligand>
</feature>
<comment type="pathway">
    <text evidence="2 7">Isoprenoid biosynthesis; isopentenyl diphosphate biosynthesis via DXP pathway; isopentenyl diphosphate from 1-deoxy-D-xylulose 5-phosphate: step 4/6.</text>
</comment>
<feature type="binding site" evidence="7">
    <location>
        <begin position="58"/>
        <end position="60"/>
    </location>
    <ligand>
        <name>4-CDP-2-C-methyl-D-erythritol 2-phosphate</name>
        <dbReference type="ChEBI" id="CHEBI:57919"/>
    </ligand>
</feature>
<protein>
    <recommendedName>
        <fullName evidence="3 7">2-C-methyl-D-erythritol 2,4-cyclodiphosphate synthase</fullName>
        <shortName evidence="7">MECDP-synthase</shortName>
        <shortName evidence="7">MECPP-synthase</shortName>
        <shortName evidence="7">MECPS</shortName>
        <ecNumber evidence="3 7">4.6.1.12</ecNumber>
    </recommendedName>
</protein>
<dbReference type="CDD" id="cd00554">
    <property type="entry name" value="MECDP_synthase"/>
    <property type="match status" value="1"/>
</dbReference>
<dbReference type="InterPro" id="IPR036571">
    <property type="entry name" value="MECDP_synthase_sf"/>
</dbReference>
<feature type="site" description="Transition state stabilizer" evidence="7">
    <location>
        <position position="36"/>
    </location>
</feature>
<comment type="cofactor">
    <cofactor evidence="7">
        <name>a divalent metal cation</name>
        <dbReference type="ChEBI" id="CHEBI:60240"/>
    </cofactor>
    <text evidence="7">Binds 1 divalent metal cation per subunit.</text>
</comment>
<dbReference type="AlphaFoldDB" id="A0A7C2VAP0"/>
<dbReference type="PROSITE" id="PS01350">
    <property type="entry name" value="ISPF"/>
    <property type="match status" value="1"/>
</dbReference>
<dbReference type="NCBIfam" id="TIGR00151">
    <property type="entry name" value="ispF"/>
    <property type="match status" value="1"/>
</dbReference>
<dbReference type="EC" id="4.6.1.12" evidence="3 7"/>
<dbReference type="GO" id="GO:0046872">
    <property type="term" value="F:metal ion binding"/>
    <property type="evidence" value="ECO:0007669"/>
    <property type="project" value="UniProtKB-KW"/>
</dbReference>
<dbReference type="Pfam" id="PF02542">
    <property type="entry name" value="YgbB"/>
    <property type="match status" value="1"/>
</dbReference>
<feature type="site" description="Transition state stabilizer" evidence="7">
    <location>
        <position position="135"/>
    </location>
</feature>
<gene>
    <name evidence="7 10" type="primary">ispF</name>
    <name evidence="10" type="ORF">ENO47_06400</name>
</gene>
<dbReference type="GO" id="GO:0019288">
    <property type="term" value="P:isopentenyl diphosphate biosynthetic process, methylerythritol 4-phosphate pathway"/>
    <property type="evidence" value="ECO:0007669"/>
    <property type="project" value="UniProtKB-UniRule"/>
</dbReference>
<dbReference type="PANTHER" id="PTHR43181">
    <property type="entry name" value="2-C-METHYL-D-ERYTHRITOL 2,4-CYCLODIPHOSPHATE SYNTHASE, CHLOROPLASTIC"/>
    <property type="match status" value="1"/>
</dbReference>